<dbReference type="SUPFAM" id="SSF51197">
    <property type="entry name" value="Clavaminate synthase-like"/>
    <property type="match status" value="1"/>
</dbReference>
<reference evidence="1" key="1">
    <citation type="submission" date="2023-08" db="EMBL/GenBank/DDBJ databases">
        <authorList>
            <person name="Chen Y."/>
            <person name="Shah S."/>
            <person name="Dougan E. K."/>
            <person name="Thang M."/>
            <person name="Chan C."/>
        </authorList>
    </citation>
    <scope>NUCLEOTIDE SEQUENCE</scope>
</reference>
<accession>A0AA36JQW9</accession>
<dbReference type="Proteomes" id="UP001178507">
    <property type="component" value="Unassembled WGS sequence"/>
</dbReference>
<proteinExistence type="predicted"/>
<evidence type="ECO:0000313" key="2">
    <source>
        <dbReference type="Proteomes" id="UP001178507"/>
    </source>
</evidence>
<gene>
    <name evidence="1" type="ORF">EVOR1521_LOCUS31043</name>
</gene>
<sequence length="374" mass="41916">MTTSSGSTGRLRLKLCPSLSATPRIVLRRPDGTVAEFLDMVQTQLRSDVSLACFVDGFALPRSELICHVLRDDEVLLVKEAEETGPRLKRQRVAPFGLTGCPSSVPCIDWADGGLLTALSACGAVFVRDDSLPDPDFVSWQGLWQQALEDHRSFRRRPAVLNRQLRFSKGEDLLRTRVGEAKAHTPDIRYNFGVGVDVMSRDWDELSWIRDGFDSVLQMLMAMMKSELASATDAEEPENTLGSKVLLDCESWAGSRLRQLAARPQRLSTQWFLHRAHRLWRGDAAAKHRARAGGHAVLFAGDMLEILTNGKVPALVHRVTPGGSRQSHIIFLQPDRNTIVQPLRPFLRHDGTDHMPVKYGEWHKRKTSLAFQKP</sequence>
<organism evidence="1 2">
    <name type="scientific">Effrenium voratum</name>
    <dbReference type="NCBI Taxonomy" id="2562239"/>
    <lineage>
        <taxon>Eukaryota</taxon>
        <taxon>Sar</taxon>
        <taxon>Alveolata</taxon>
        <taxon>Dinophyceae</taxon>
        <taxon>Suessiales</taxon>
        <taxon>Symbiodiniaceae</taxon>
        <taxon>Effrenium</taxon>
    </lineage>
</organism>
<dbReference type="EMBL" id="CAUJNA010003805">
    <property type="protein sequence ID" value="CAJ1410114.1"/>
    <property type="molecule type" value="Genomic_DNA"/>
</dbReference>
<evidence type="ECO:0000313" key="1">
    <source>
        <dbReference type="EMBL" id="CAJ1410114.1"/>
    </source>
</evidence>
<dbReference type="AlphaFoldDB" id="A0AA36JQW9"/>
<name>A0AA36JQW9_9DINO</name>
<comment type="caution">
    <text evidence="1">The sequence shown here is derived from an EMBL/GenBank/DDBJ whole genome shotgun (WGS) entry which is preliminary data.</text>
</comment>
<keyword evidence="2" id="KW-1185">Reference proteome</keyword>
<dbReference type="Gene3D" id="2.60.120.330">
    <property type="entry name" value="B-lactam Antibiotic, Isopenicillin N Synthase, Chain"/>
    <property type="match status" value="1"/>
</dbReference>
<dbReference type="InterPro" id="IPR027443">
    <property type="entry name" value="IPNS-like_sf"/>
</dbReference>
<protein>
    <submittedName>
        <fullName evidence="1">Uncharacterized protein</fullName>
    </submittedName>
</protein>